<accession>A0ABN9V6N6</accession>
<protein>
    <recommendedName>
        <fullName evidence="5">KHDC4/BBP-like KH-domain type I domain-containing protein</fullName>
    </recommendedName>
</protein>
<evidence type="ECO:0000313" key="7">
    <source>
        <dbReference type="Proteomes" id="UP001189429"/>
    </source>
</evidence>
<evidence type="ECO:0000256" key="1">
    <source>
        <dbReference type="ARBA" id="ARBA00008080"/>
    </source>
</evidence>
<evidence type="ECO:0000259" key="5">
    <source>
        <dbReference type="Pfam" id="PF22675"/>
    </source>
</evidence>
<dbReference type="InterPro" id="IPR031121">
    <property type="entry name" value="RIK/BLOM7"/>
</dbReference>
<feature type="compositionally biased region" description="Low complexity" evidence="4">
    <location>
        <begin position="227"/>
        <end position="281"/>
    </location>
</feature>
<reference evidence="6" key="1">
    <citation type="submission" date="2023-10" db="EMBL/GenBank/DDBJ databases">
        <authorList>
            <person name="Chen Y."/>
            <person name="Shah S."/>
            <person name="Dougan E. K."/>
            <person name="Thang M."/>
            <person name="Chan C."/>
        </authorList>
    </citation>
    <scope>NUCLEOTIDE SEQUENCE [LARGE SCALE GENOMIC DNA]</scope>
</reference>
<dbReference type="Proteomes" id="UP001189429">
    <property type="component" value="Unassembled WGS sequence"/>
</dbReference>
<comment type="caution">
    <text evidence="6">The sequence shown here is derived from an EMBL/GenBank/DDBJ whole genome shotgun (WGS) entry which is preliminary data.</text>
</comment>
<name>A0ABN9V6N6_9DINO</name>
<dbReference type="InterPro" id="IPR047889">
    <property type="entry name" value="KHDC4_KH-I_second"/>
</dbReference>
<evidence type="ECO:0000256" key="3">
    <source>
        <dbReference type="ARBA" id="ARBA00023274"/>
    </source>
</evidence>
<dbReference type="InterPro" id="IPR036612">
    <property type="entry name" value="KH_dom_type_1_sf"/>
</dbReference>
<dbReference type="InterPro" id="IPR018269">
    <property type="entry name" value="Ribosomal_uS13_CS"/>
</dbReference>
<feature type="domain" description="KHDC4/BBP-like KH-domain type I" evidence="5">
    <location>
        <begin position="332"/>
        <end position="406"/>
    </location>
</feature>
<dbReference type="Pfam" id="PF00416">
    <property type="entry name" value="Ribosomal_S13"/>
    <property type="match status" value="1"/>
</dbReference>
<dbReference type="InterPro" id="IPR001892">
    <property type="entry name" value="Ribosomal_uS13"/>
</dbReference>
<dbReference type="SUPFAM" id="SSF54791">
    <property type="entry name" value="Eukaryotic type KH-domain (KH-domain type I)"/>
    <property type="match status" value="1"/>
</dbReference>
<dbReference type="SUPFAM" id="SSF46946">
    <property type="entry name" value="S13-like H2TH domain"/>
    <property type="match status" value="1"/>
</dbReference>
<dbReference type="PROSITE" id="PS00646">
    <property type="entry name" value="RIBOSOMAL_S13_1"/>
    <property type="match status" value="1"/>
</dbReference>
<dbReference type="PANTHER" id="PTHR15744">
    <property type="entry name" value="BLOM7"/>
    <property type="match status" value="1"/>
</dbReference>
<keyword evidence="3" id="KW-0687">Ribonucleoprotein</keyword>
<dbReference type="Gene3D" id="4.10.910.10">
    <property type="entry name" value="30s ribosomal protein s13, domain 2"/>
    <property type="match status" value="1"/>
</dbReference>
<evidence type="ECO:0000313" key="6">
    <source>
        <dbReference type="EMBL" id="CAK0867519.1"/>
    </source>
</evidence>
<dbReference type="Pfam" id="PF22675">
    <property type="entry name" value="KH-I_KHDC4-BBP"/>
    <property type="match status" value="1"/>
</dbReference>
<feature type="compositionally biased region" description="Low complexity" evidence="4">
    <location>
        <begin position="195"/>
        <end position="207"/>
    </location>
</feature>
<dbReference type="PROSITE" id="PS50159">
    <property type="entry name" value="RIBOSOMAL_S13_2"/>
    <property type="match status" value="1"/>
</dbReference>
<organism evidence="6 7">
    <name type="scientific">Prorocentrum cordatum</name>
    <dbReference type="NCBI Taxonomy" id="2364126"/>
    <lineage>
        <taxon>Eukaryota</taxon>
        <taxon>Sar</taxon>
        <taxon>Alveolata</taxon>
        <taxon>Dinophyceae</taxon>
        <taxon>Prorocentrales</taxon>
        <taxon>Prorocentraceae</taxon>
        <taxon>Prorocentrum</taxon>
    </lineage>
</organism>
<dbReference type="InterPro" id="IPR010979">
    <property type="entry name" value="Ribosomal_uS13-like_H2TH"/>
</dbReference>
<sequence>MKRVRLHRGIRHYWGIRVRGQHTKTTGRHRDLLLSIGYVTKNRQCMHAAQKLQGSAKATKGRFSAPRASAHRACIDAGELDAWILPNGQECDGALVHRHASRPQVDELISLVPARAAELAARAPGNVFAGALREQEEEKEEDAEKGVAEPQIEASCGAASRDLDAASDCSTSADDGLEPLRERCAELPSDEEDAAQPAVSAAAPAASEKGRAARRRAARAEERAAPKQRGAAPRGKAAAQWPAAAGAWADSGAAPRGRAAAPWQAAAGAWADAGAAWGPPSRAWQGKESWGAWGRQGSWKDAAHQPRQQRRQGAAGAGGKRQCQFTIGIEEEPKFRVVRRLIGEHGKHVKRIAEASGGAKLRLRGRGSGFLEGPEQEESGDPLMMCVSAPDERSYAIAVQLLREHLEDVYQQHRAANPGAAVLRVSLHEGPREGSY</sequence>
<keyword evidence="7" id="KW-1185">Reference proteome</keyword>
<proteinExistence type="inferred from homology"/>
<dbReference type="CDD" id="cd22386">
    <property type="entry name" value="KH-I_KHDC4_rpt2"/>
    <property type="match status" value="1"/>
</dbReference>
<dbReference type="InterPro" id="IPR055256">
    <property type="entry name" value="KH_1_KHDC4/BBP-like"/>
</dbReference>
<feature type="region of interest" description="Disordered" evidence="4">
    <location>
        <begin position="159"/>
        <end position="178"/>
    </location>
</feature>
<keyword evidence="2" id="KW-0689">Ribosomal protein</keyword>
<dbReference type="Gene3D" id="3.30.1370.10">
    <property type="entry name" value="K Homology domain, type 1"/>
    <property type="match status" value="1"/>
</dbReference>
<feature type="region of interest" description="Disordered" evidence="4">
    <location>
        <begin position="187"/>
        <end position="321"/>
    </location>
</feature>
<evidence type="ECO:0000256" key="4">
    <source>
        <dbReference type="SAM" id="MobiDB-lite"/>
    </source>
</evidence>
<evidence type="ECO:0000256" key="2">
    <source>
        <dbReference type="ARBA" id="ARBA00022980"/>
    </source>
</evidence>
<gene>
    <name evidence="6" type="ORF">PCOR1329_LOCUS54441</name>
</gene>
<comment type="similarity">
    <text evidence="1">Belongs to the universal ribosomal protein uS13 family.</text>
</comment>
<dbReference type="PANTHER" id="PTHR15744:SF0">
    <property type="entry name" value="KH HOMOLOGY DOMAIN-CONTAINING PROTEIN 4"/>
    <property type="match status" value="1"/>
</dbReference>
<dbReference type="EMBL" id="CAUYUJ010016652">
    <property type="protein sequence ID" value="CAK0867519.1"/>
    <property type="molecule type" value="Genomic_DNA"/>
</dbReference>
<dbReference type="InterPro" id="IPR027437">
    <property type="entry name" value="Rbsml_uS13_C"/>
</dbReference>